<feature type="transmembrane region" description="Helical" evidence="2">
    <location>
        <begin position="69"/>
        <end position="86"/>
    </location>
</feature>
<keyword evidence="2" id="KW-1133">Transmembrane helix</keyword>
<evidence type="ECO:0000256" key="1">
    <source>
        <dbReference type="SAM" id="MobiDB-lite"/>
    </source>
</evidence>
<evidence type="ECO:0000256" key="2">
    <source>
        <dbReference type="SAM" id="Phobius"/>
    </source>
</evidence>
<reference evidence="3 4" key="1">
    <citation type="submission" date="2024-02" db="EMBL/GenBank/DDBJ databases">
        <title>High-quality chromosome-scale genome assembly of Pensacola bahiagrass (Paspalum notatum Flugge var. saurae).</title>
        <authorList>
            <person name="Vega J.M."/>
            <person name="Podio M."/>
            <person name="Orjuela J."/>
            <person name="Siena L.A."/>
            <person name="Pessino S.C."/>
            <person name="Combes M.C."/>
            <person name="Mariac C."/>
            <person name="Albertini E."/>
            <person name="Pupilli F."/>
            <person name="Ortiz J.P.A."/>
            <person name="Leblanc O."/>
        </authorList>
    </citation>
    <scope>NUCLEOTIDE SEQUENCE [LARGE SCALE GENOMIC DNA]</scope>
    <source>
        <strain evidence="3">R1</strain>
        <tissue evidence="3">Leaf</tissue>
    </source>
</reference>
<dbReference type="AlphaFoldDB" id="A0AAQ3T677"/>
<sequence>MIHPSSPANKRGSSRPCTLFCIFTLHSCTFSHTPQYSSPCRHCCFCSPQEERQEEDDDMEEKRRGDGGFAVLGGLLGAAVLAFLLLPKPAGAAAADKWQWHGDHAAASPSPLAVAGLPPLSAPPPTAGADLPPTTYSHSPPGSGKQQTAPHFGFPLQPPTLGSGSAPPPADSGDGYPFIGSNPTAPLPTGMTDTDTVLPLPDTAGDATNTKVVGLAAAPVRAHVSSSIIGPLLFFAIFYFLSTTT</sequence>
<name>A0AAQ3T677_PASNO</name>
<gene>
    <name evidence="3" type="ORF">U9M48_016390</name>
</gene>
<evidence type="ECO:0000313" key="3">
    <source>
        <dbReference type="EMBL" id="WVZ67291.1"/>
    </source>
</evidence>
<organism evidence="3 4">
    <name type="scientific">Paspalum notatum var. saurae</name>
    <dbReference type="NCBI Taxonomy" id="547442"/>
    <lineage>
        <taxon>Eukaryota</taxon>
        <taxon>Viridiplantae</taxon>
        <taxon>Streptophyta</taxon>
        <taxon>Embryophyta</taxon>
        <taxon>Tracheophyta</taxon>
        <taxon>Spermatophyta</taxon>
        <taxon>Magnoliopsida</taxon>
        <taxon>Liliopsida</taxon>
        <taxon>Poales</taxon>
        <taxon>Poaceae</taxon>
        <taxon>PACMAD clade</taxon>
        <taxon>Panicoideae</taxon>
        <taxon>Andropogonodae</taxon>
        <taxon>Paspaleae</taxon>
        <taxon>Paspalinae</taxon>
        <taxon>Paspalum</taxon>
    </lineage>
</organism>
<dbReference type="PANTHER" id="PTHR34662">
    <property type="entry name" value="OS04G0422700 PROTEIN"/>
    <property type="match status" value="1"/>
</dbReference>
<keyword evidence="2" id="KW-0812">Transmembrane</keyword>
<dbReference type="Proteomes" id="UP001341281">
    <property type="component" value="Chromosome 04"/>
</dbReference>
<dbReference type="PANTHER" id="PTHR34662:SF8">
    <property type="entry name" value="OS01G0963800 PROTEIN"/>
    <property type="match status" value="1"/>
</dbReference>
<feature type="compositionally biased region" description="Polar residues" evidence="1">
    <location>
        <begin position="134"/>
        <end position="149"/>
    </location>
</feature>
<evidence type="ECO:0000313" key="4">
    <source>
        <dbReference type="Proteomes" id="UP001341281"/>
    </source>
</evidence>
<protein>
    <submittedName>
        <fullName evidence="3">Uncharacterized protein</fullName>
    </submittedName>
</protein>
<keyword evidence="2" id="KW-0472">Membrane</keyword>
<feature type="transmembrane region" description="Helical" evidence="2">
    <location>
        <begin position="222"/>
        <end position="241"/>
    </location>
</feature>
<proteinExistence type="predicted"/>
<accession>A0AAQ3T677</accession>
<feature type="region of interest" description="Disordered" evidence="1">
    <location>
        <begin position="115"/>
        <end position="194"/>
    </location>
</feature>
<keyword evidence="4" id="KW-1185">Reference proteome</keyword>
<dbReference type="EMBL" id="CP144748">
    <property type="protein sequence ID" value="WVZ67291.1"/>
    <property type="molecule type" value="Genomic_DNA"/>
</dbReference>